<evidence type="ECO:0000256" key="4">
    <source>
        <dbReference type="PROSITE-ProRule" id="PRU00473"/>
    </source>
</evidence>
<evidence type="ECO:0000313" key="9">
    <source>
        <dbReference type="Proteomes" id="UP000580839"/>
    </source>
</evidence>
<accession>A0A849SLV9</accession>
<dbReference type="InterPro" id="IPR050330">
    <property type="entry name" value="Bact_OuterMem_StrucFunc"/>
</dbReference>
<organism evidence="8 9">
    <name type="scientific">Eiseniibacteriota bacterium</name>
    <dbReference type="NCBI Taxonomy" id="2212470"/>
    <lineage>
        <taxon>Bacteria</taxon>
        <taxon>Candidatus Eiseniibacteriota</taxon>
    </lineage>
</organism>
<dbReference type="PRINTS" id="PR01021">
    <property type="entry name" value="OMPADOMAIN"/>
</dbReference>
<dbReference type="InterPro" id="IPR006664">
    <property type="entry name" value="OMP_bac"/>
</dbReference>
<evidence type="ECO:0000256" key="6">
    <source>
        <dbReference type="SAM" id="SignalP"/>
    </source>
</evidence>
<reference evidence="8 9" key="1">
    <citation type="submission" date="2020-04" db="EMBL/GenBank/DDBJ databases">
        <title>Metagenomic profiling of ammonia- and methane-oxidizing microorganisms in a Dutch drinking water treatment plant.</title>
        <authorList>
            <person name="Poghosyan L."/>
            <person name="Leucker S."/>
        </authorList>
    </citation>
    <scope>NUCLEOTIDE SEQUENCE [LARGE SCALE GENOMIC DNA]</scope>
    <source>
        <strain evidence="8">S-RSF-IL-03</strain>
    </source>
</reference>
<sequence length="225" mass="22998">MTGRIGTHFLATLLAASLLAGASGCAMNAKSKGAIIGATAGGIGGGLIGKNNGSTTKGAIIGAVLGGAAGAIIGHQMDQQAKELQQNIPGAIVERVGEGIQVTFASGLMFDFDSDVINGAARSNLDALAASLGKYDNSSLLIAGHTDDVGKDSYNRGLSERRARSASRYLQSRGVDREISTIGLGETEPVESNASEDGRQRNRRVEVAIYASPEARRAAIAQAGN</sequence>
<dbReference type="GO" id="GO:0009279">
    <property type="term" value="C:cell outer membrane"/>
    <property type="evidence" value="ECO:0007669"/>
    <property type="project" value="UniProtKB-SubCell"/>
</dbReference>
<dbReference type="EMBL" id="JABFRW010000195">
    <property type="protein sequence ID" value="NOT35421.1"/>
    <property type="molecule type" value="Genomic_DNA"/>
</dbReference>
<dbReference type="PROSITE" id="PS51257">
    <property type="entry name" value="PROKAR_LIPOPROTEIN"/>
    <property type="match status" value="1"/>
</dbReference>
<feature type="domain" description="OmpA-like" evidence="7">
    <location>
        <begin position="97"/>
        <end position="213"/>
    </location>
</feature>
<dbReference type="InterPro" id="IPR036737">
    <property type="entry name" value="OmpA-like_sf"/>
</dbReference>
<evidence type="ECO:0000256" key="2">
    <source>
        <dbReference type="ARBA" id="ARBA00023136"/>
    </source>
</evidence>
<dbReference type="InterPro" id="IPR039567">
    <property type="entry name" value="Gly-zipper"/>
</dbReference>
<feature type="chain" id="PRO_5032646789" evidence="6">
    <location>
        <begin position="23"/>
        <end position="225"/>
    </location>
</feature>
<evidence type="ECO:0000256" key="1">
    <source>
        <dbReference type="ARBA" id="ARBA00004442"/>
    </source>
</evidence>
<evidence type="ECO:0000256" key="3">
    <source>
        <dbReference type="ARBA" id="ARBA00023237"/>
    </source>
</evidence>
<name>A0A849SLV9_UNCEI</name>
<dbReference type="Pfam" id="PF00691">
    <property type="entry name" value="OmpA"/>
    <property type="match status" value="1"/>
</dbReference>
<evidence type="ECO:0000313" key="8">
    <source>
        <dbReference type="EMBL" id="NOT35421.1"/>
    </source>
</evidence>
<comment type="caution">
    <text evidence="8">The sequence shown here is derived from an EMBL/GenBank/DDBJ whole genome shotgun (WGS) entry which is preliminary data.</text>
</comment>
<protein>
    <submittedName>
        <fullName evidence="8">OmpA family protein</fullName>
    </submittedName>
</protein>
<comment type="subcellular location">
    <subcellularLocation>
        <location evidence="1">Cell outer membrane</location>
    </subcellularLocation>
</comment>
<dbReference type="AlphaFoldDB" id="A0A849SLV9"/>
<dbReference type="PANTHER" id="PTHR30329">
    <property type="entry name" value="STATOR ELEMENT OF FLAGELLAR MOTOR COMPLEX"/>
    <property type="match status" value="1"/>
</dbReference>
<keyword evidence="6" id="KW-0732">Signal</keyword>
<evidence type="ECO:0000259" key="7">
    <source>
        <dbReference type="PROSITE" id="PS51123"/>
    </source>
</evidence>
<feature type="signal peptide" evidence="6">
    <location>
        <begin position="1"/>
        <end position="22"/>
    </location>
</feature>
<gene>
    <name evidence="8" type="ORF">HOP12_14850</name>
</gene>
<dbReference type="CDD" id="cd07185">
    <property type="entry name" value="OmpA_C-like"/>
    <property type="match status" value="1"/>
</dbReference>
<dbReference type="Pfam" id="PF13488">
    <property type="entry name" value="Gly-zipper_Omp"/>
    <property type="match status" value="1"/>
</dbReference>
<dbReference type="PANTHER" id="PTHR30329:SF21">
    <property type="entry name" value="LIPOPROTEIN YIAD-RELATED"/>
    <property type="match status" value="1"/>
</dbReference>
<dbReference type="Proteomes" id="UP000580839">
    <property type="component" value="Unassembled WGS sequence"/>
</dbReference>
<proteinExistence type="predicted"/>
<evidence type="ECO:0000256" key="5">
    <source>
        <dbReference type="SAM" id="MobiDB-lite"/>
    </source>
</evidence>
<dbReference type="Gene3D" id="3.30.1330.60">
    <property type="entry name" value="OmpA-like domain"/>
    <property type="match status" value="1"/>
</dbReference>
<dbReference type="InterPro" id="IPR006665">
    <property type="entry name" value="OmpA-like"/>
</dbReference>
<keyword evidence="2 4" id="KW-0472">Membrane</keyword>
<keyword evidence="3" id="KW-0998">Cell outer membrane</keyword>
<dbReference type="PROSITE" id="PS51123">
    <property type="entry name" value="OMPA_2"/>
    <property type="match status" value="1"/>
</dbReference>
<dbReference type="SUPFAM" id="SSF103088">
    <property type="entry name" value="OmpA-like"/>
    <property type="match status" value="1"/>
</dbReference>
<feature type="region of interest" description="Disordered" evidence="5">
    <location>
        <begin position="182"/>
        <end position="202"/>
    </location>
</feature>